<keyword evidence="3 4" id="KW-0408">Iron</keyword>
<dbReference type="SUPFAM" id="SSF46626">
    <property type="entry name" value="Cytochrome c"/>
    <property type="match status" value="1"/>
</dbReference>
<evidence type="ECO:0000313" key="7">
    <source>
        <dbReference type="EMBL" id="MUH36341.1"/>
    </source>
</evidence>
<keyword evidence="5" id="KW-1133">Transmembrane helix</keyword>
<dbReference type="AlphaFoldDB" id="A0A7X2ZTY5"/>
<evidence type="ECO:0000313" key="8">
    <source>
        <dbReference type="Proteomes" id="UP000540519"/>
    </source>
</evidence>
<evidence type="ECO:0000256" key="2">
    <source>
        <dbReference type="ARBA" id="ARBA00022723"/>
    </source>
</evidence>
<dbReference type="InterPro" id="IPR036909">
    <property type="entry name" value="Cyt_c-like_dom_sf"/>
</dbReference>
<keyword evidence="1 4" id="KW-0349">Heme</keyword>
<keyword evidence="5" id="KW-0472">Membrane</keyword>
<dbReference type="PANTHER" id="PTHR35889:SF3">
    <property type="entry name" value="F-BOX DOMAIN-CONTAINING PROTEIN"/>
    <property type="match status" value="1"/>
</dbReference>
<dbReference type="InterPro" id="IPR009056">
    <property type="entry name" value="Cyt_c-like_dom"/>
</dbReference>
<evidence type="ECO:0000256" key="5">
    <source>
        <dbReference type="SAM" id="Phobius"/>
    </source>
</evidence>
<keyword evidence="2 4" id="KW-0479">Metal-binding</keyword>
<dbReference type="GO" id="GO:0046872">
    <property type="term" value="F:metal ion binding"/>
    <property type="evidence" value="ECO:0007669"/>
    <property type="project" value="UniProtKB-KW"/>
</dbReference>
<protein>
    <recommendedName>
        <fullName evidence="6">Cytochrome c domain-containing protein</fullName>
    </recommendedName>
</protein>
<reference evidence="7 8" key="1">
    <citation type="journal article" date="2019" name="Mar. Drugs">
        <title>Comparative Genomics and CAZyme Genome Repertoires of Marine Zobellia amurskyensis KMM 3526(T) and Zobellia laminariae KMM 3676(T).</title>
        <authorList>
            <person name="Chernysheva N."/>
            <person name="Bystritskaya E."/>
            <person name="Stenkova A."/>
            <person name="Golovkin I."/>
            <person name="Nedashkovskaya O."/>
            <person name="Isaeva M."/>
        </authorList>
    </citation>
    <scope>NUCLEOTIDE SEQUENCE [LARGE SCALE GENOMIC DNA]</scope>
    <source>
        <strain evidence="7 8">KMM 3526</strain>
    </source>
</reference>
<keyword evidence="8" id="KW-1185">Reference proteome</keyword>
<evidence type="ECO:0000259" key="6">
    <source>
        <dbReference type="PROSITE" id="PS51007"/>
    </source>
</evidence>
<name>A0A7X2ZTY5_9FLAO</name>
<dbReference type="PANTHER" id="PTHR35889">
    <property type="entry name" value="CYCLOINULO-OLIGOSACCHARIDE FRUCTANOTRANSFERASE-RELATED"/>
    <property type="match status" value="1"/>
</dbReference>
<dbReference type="Pfam" id="PF07635">
    <property type="entry name" value="PSCyt1"/>
    <property type="match status" value="1"/>
</dbReference>
<dbReference type="Gene3D" id="3.80.10.10">
    <property type="entry name" value="Ribonuclease Inhibitor"/>
    <property type="match status" value="1"/>
</dbReference>
<dbReference type="InterPro" id="IPR019251">
    <property type="entry name" value="DUF2231_TM"/>
</dbReference>
<feature type="transmembrane region" description="Helical" evidence="5">
    <location>
        <begin position="46"/>
        <end position="68"/>
    </location>
</feature>
<evidence type="ECO:0000256" key="1">
    <source>
        <dbReference type="ARBA" id="ARBA00022617"/>
    </source>
</evidence>
<accession>A0A7X2ZTY5</accession>
<evidence type="ECO:0000256" key="3">
    <source>
        <dbReference type="ARBA" id="ARBA00023004"/>
    </source>
</evidence>
<feature type="domain" description="Cytochrome c" evidence="6">
    <location>
        <begin position="171"/>
        <end position="262"/>
    </location>
</feature>
<dbReference type="InterPro" id="IPR032675">
    <property type="entry name" value="LRR_dom_sf"/>
</dbReference>
<dbReference type="PROSITE" id="PS51007">
    <property type="entry name" value="CYTC"/>
    <property type="match status" value="1"/>
</dbReference>
<comment type="caution">
    <text evidence="7">The sequence shown here is derived from an EMBL/GenBank/DDBJ whole genome shotgun (WGS) entry which is preliminary data.</text>
</comment>
<feature type="transmembrane region" description="Helical" evidence="5">
    <location>
        <begin position="80"/>
        <end position="99"/>
    </location>
</feature>
<dbReference type="Pfam" id="PF09990">
    <property type="entry name" value="DUF2231"/>
    <property type="match status" value="1"/>
</dbReference>
<dbReference type="GO" id="GO:0009055">
    <property type="term" value="F:electron transfer activity"/>
    <property type="evidence" value="ECO:0007669"/>
    <property type="project" value="InterPro"/>
</dbReference>
<keyword evidence="5" id="KW-0812">Transmembrane</keyword>
<proteinExistence type="predicted"/>
<feature type="transmembrane region" description="Helical" evidence="5">
    <location>
        <begin position="16"/>
        <end position="34"/>
    </location>
</feature>
<dbReference type="Proteomes" id="UP000540519">
    <property type="component" value="Unassembled WGS sequence"/>
</dbReference>
<dbReference type="GO" id="GO:0020037">
    <property type="term" value="F:heme binding"/>
    <property type="evidence" value="ECO:0007669"/>
    <property type="project" value="InterPro"/>
</dbReference>
<organism evidence="7 8">
    <name type="scientific">Zobellia amurskyensis</name>
    <dbReference type="NCBI Taxonomy" id="248905"/>
    <lineage>
        <taxon>Bacteria</taxon>
        <taxon>Pseudomonadati</taxon>
        <taxon>Bacteroidota</taxon>
        <taxon>Flavobacteriia</taxon>
        <taxon>Flavobacteriales</taxon>
        <taxon>Flavobacteriaceae</taxon>
        <taxon>Zobellia</taxon>
    </lineage>
</organism>
<dbReference type="EMBL" id="RCNR01000017">
    <property type="protein sequence ID" value="MUH36341.1"/>
    <property type="molecule type" value="Genomic_DNA"/>
</dbReference>
<evidence type="ECO:0000256" key="4">
    <source>
        <dbReference type="PROSITE-ProRule" id="PRU00433"/>
    </source>
</evidence>
<sequence>MIALEFTTFLGRFHPLFVHLPIGFLFLAIVLEWYESFKKTEVKSKLIPLAWLLGALSALGAAVSGWFLGETGLYEEEHLFAHRWLGIALVITAFIGWYLKSKPKAFPVKLQHGFNILLLAMLFIEGHKGGNLTHGETYLTEYAPAPIQKLLGAKEGKDTGPSFTTPDSVQVYADLVAPIFEAKCVGCHNDEIKRGGLNMSHPDSLRMGGESENVIAAGNTQESELFRRITLPPKNIKFMPPTNNALTYDEIKTVEWWIEQGAPFEGALTSLKVTENIKPVLLRRYGIDTNPKPWYETVQLEKLDSTQLSNLVQIGFEIKTLGPENSLLDIKYSGSDLTQEKLSELEKVKEYITWLSLANSNITDEQLSSVSQFTNLTRLQLEKTEITDKGVAHLSGLEHLEALNLYGTKVTDACLPYIEKISSLKRVYLWQTGVSAQTAKNIQENNEKLKIVIGKG</sequence>
<gene>
    <name evidence="7" type="ORF">D9O36_10865</name>
</gene>
<dbReference type="OrthoDB" id="1099022at2"/>
<dbReference type="RefSeq" id="WP_155599939.1">
    <property type="nucleotide sequence ID" value="NZ_RCNR01000017.1"/>
</dbReference>
<dbReference type="SUPFAM" id="SSF52047">
    <property type="entry name" value="RNI-like"/>
    <property type="match status" value="1"/>
</dbReference>
<dbReference type="InterPro" id="IPR011429">
    <property type="entry name" value="Cyt_c_Planctomycete-type"/>
</dbReference>